<evidence type="ECO:0000313" key="9">
    <source>
        <dbReference type="EMBL" id="TQV81154.1"/>
    </source>
</evidence>
<dbReference type="GO" id="GO:0006355">
    <property type="term" value="P:regulation of DNA-templated transcription"/>
    <property type="evidence" value="ECO:0007669"/>
    <property type="project" value="InterPro"/>
</dbReference>
<dbReference type="OrthoDB" id="9802186at2"/>
<keyword evidence="3" id="KW-0805">Transcription regulation</keyword>
<dbReference type="CDD" id="cd17537">
    <property type="entry name" value="REC_FixJ"/>
    <property type="match status" value="1"/>
</dbReference>
<dbReference type="InterPro" id="IPR036388">
    <property type="entry name" value="WH-like_DNA-bd_sf"/>
</dbReference>
<evidence type="ECO:0000256" key="2">
    <source>
        <dbReference type="ARBA" id="ARBA00023012"/>
    </source>
</evidence>
<sequence length="221" mass="24526">MGTTDRATKAIARGTVFIVDDDTAVLNAIDLFLRSHGLQTQIFADAASFLEVFKPHPPQCLLLDVRMPEIDGLALLKTLKARSVSTPVIMLTGHGDVPMAVRAIKLGAYDFFQKPFNDNDLLGCIHKALERDGQTTLPGDMPADVRRRLQELTPRERQVLDGVVAGRQTKVIAAELGLSSRTVDVYRSSMMRKMKTKSPVELLSLLTGYKIGEYEEDNHYQ</sequence>
<dbReference type="RefSeq" id="WP_142903815.1">
    <property type="nucleotide sequence ID" value="NZ_ML660091.1"/>
</dbReference>
<keyword evidence="10" id="KW-1185">Reference proteome</keyword>
<proteinExistence type="predicted"/>
<dbReference type="AlphaFoldDB" id="A0A545TVB8"/>
<organism evidence="9 10">
    <name type="scientific">Exilibacterium tricleocarpae</name>
    <dbReference type="NCBI Taxonomy" id="2591008"/>
    <lineage>
        <taxon>Bacteria</taxon>
        <taxon>Pseudomonadati</taxon>
        <taxon>Pseudomonadota</taxon>
        <taxon>Gammaproteobacteria</taxon>
        <taxon>Cellvibrionales</taxon>
        <taxon>Cellvibrionaceae</taxon>
        <taxon>Exilibacterium</taxon>
    </lineage>
</organism>
<dbReference type="Pfam" id="PF00072">
    <property type="entry name" value="Response_reg"/>
    <property type="match status" value="1"/>
</dbReference>
<dbReference type="SUPFAM" id="SSF46894">
    <property type="entry name" value="C-terminal effector domain of the bipartite response regulators"/>
    <property type="match status" value="1"/>
</dbReference>
<evidence type="ECO:0000256" key="3">
    <source>
        <dbReference type="ARBA" id="ARBA00023015"/>
    </source>
</evidence>
<dbReference type="FunFam" id="3.40.50.2300:FF:000018">
    <property type="entry name" value="DNA-binding transcriptional regulator NtrC"/>
    <property type="match status" value="1"/>
</dbReference>
<accession>A0A545TVB8</accession>
<dbReference type="InterPro" id="IPR000792">
    <property type="entry name" value="Tscrpt_reg_LuxR_C"/>
</dbReference>
<dbReference type="InterPro" id="IPR001789">
    <property type="entry name" value="Sig_transdc_resp-reg_receiver"/>
</dbReference>
<evidence type="ECO:0000259" key="8">
    <source>
        <dbReference type="PROSITE" id="PS50110"/>
    </source>
</evidence>
<evidence type="ECO:0000259" key="7">
    <source>
        <dbReference type="PROSITE" id="PS50043"/>
    </source>
</evidence>
<feature type="domain" description="HTH luxR-type" evidence="7">
    <location>
        <begin position="145"/>
        <end position="210"/>
    </location>
</feature>
<dbReference type="Pfam" id="PF00196">
    <property type="entry name" value="GerE"/>
    <property type="match status" value="1"/>
</dbReference>
<keyword evidence="1 6" id="KW-0597">Phosphoprotein</keyword>
<name>A0A545TVB8_9GAMM</name>
<dbReference type="GO" id="GO:0003677">
    <property type="term" value="F:DNA binding"/>
    <property type="evidence" value="ECO:0007669"/>
    <property type="project" value="UniProtKB-KW"/>
</dbReference>
<dbReference type="CDD" id="cd06170">
    <property type="entry name" value="LuxR_C_like"/>
    <property type="match status" value="1"/>
</dbReference>
<feature type="modified residue" description="4-aspartylphosphate" evidence="6">
    <location>
        <position position="64"/>
    </location>
</feature>
<dbReference type="PRINTS" id="PR00038">
    <property type="entry name" value="HTHLUXR"/>
</dbReference>
<dbReference type="EMBL" id="VHSG01000008">
    <property type="protein sequence ID" value="TQV81154.1"/>
    <property type="molecule type" value="Genomic_DNA"/>
</dbReference>
<evidence type="ECO:0000256" key="1">
    <source>
        <dbReference type="ARBA" id="ARBA00022553"/>
    </source>
</evidence>
<feature type="domain" description="Response regulatory" evidence="8">
    <location>
        <begin position="15"/>
        <end position="129"/>
    </location>
</feature>
<dbReference type="InterPro" id="IPR011006">
    <property type="entry name" value="CheY-like_superfamily"/>
</dbReference>
<evidence type="ECO:0000256" key="5">
    <source>
        <dbReference type="ARBA" id="ARBA00023163"/>
    </source>
</evidence>
<dbReference type="PROSITE" id="PS50110">
    <property type="entry name" value="RESPONSE_REGULATORY"/>
    <property type="match status" value="1"/>
</dbReference>
<reference evidence="9 10" key="1">
    <citation type="submission" date="2019-06" db="EMBL/GenBank/DDBJ databases">
        <title>Whole genome sequence for Cellvibrionaceae sp. R142.</title>
        <authorList>
            <person name="Wang G."/>
        </authorList>
    </citation>
    <scope>NUCLEOTIDE SEQUENCE [LARGE SCALE GENOMIC DNA]</scope>
    <source>
        <strain evidence="9 10">R142</strain>
    </source>
</reference>
<dbReference type="Gene3D" id="3.40.50.2300">
    <property type="match status" value="1"/>
</dbReference>
<dbReference type="InterPro" id="IPR016032">
    <property type="entry name" value="Sig_transdc_resp-reg_C-effctor"/>
</dbReference>
<dbReference type="PROSITE" id="PS50043">
    <property type="entry name" value="HTH_LUXR_2"/>
    <property type="match status" value="1"/>
</dbReference>
<dbReference type="PANTHER" id="PTHR44688:SF16">
    <property type="entry name" value="DNA-BINDING TRANSCRIPTIONAL ACTIVATOR DEVR_DOSR"/>
    <property type="match status" value="1"/>
</dbReference>
<evidence type="ECO:0000256" key="6">
    <source>
        <dbReference type="PROSITE-ProRule" id="PRU00169"/>
    </source>
</evidence>
<evidence type="ECO:0000256" key="4">
    <source>
        <dbReference type="ARBA" id="ARBA00023125"/>
    </source>
</evidence>
<protein>
    <submittedName>
        <fullName evidence="9">Response regulator transcription factor</fullName>
    </submittedName>
</protein>
<dbReference type="GO" id="GO:0000160">
    <property type="term" value="P:phosphorelay signal transduction system"/>
    <property type="evidence" value="ECO:0007669"/>
    <property type="project" value="UniProtKB-KW"/>
</dbReference>
<dbReference type="SMART" id="SM00421">
    <property type="entry name" value="HTH_LUXR"/>
    <property type="match status" value="1"/>
</dbReference>
<keyword evidence="2" id="KW-0902">Two-component regulatory system</keyword>
<evidence type="ECO:0000313" key="10">
    <source>
        <dbReference type="Proteomes" id="UP000319732"/>
    </source>
</evidence>
<gene>
    <name evidence="9" type="ORF">FKG94_08575</name>
</gene>
<dbReference type="SMART" id="SM00448">
    <property type="entry name" value="REC"/>
    <property type="match status" value="1"/>
</dbReference>
<dbReference type="PANTHER" id="PTHR44688">
    <property type="entry name" value="DNA-BINDING TRANSCRIPTIONAL ACTIVATOR DEVR_DOSR"/>
    <property type="match status" value="1"/>
</dbReference>
<dbReference type="Gene3D" id="1.10.10.10">
    <property type="entry name" value="Winged helix-like DNA-binding domain superfamily/Winged helix DNA-binding domain"/>
    <property type="match status" value="1"/>
</dbReference>
<dbReference type="SUPFAM" id="SSF52172">
    <property type="entry name" value="CheY-like"/>
    <property type="match status" value="1"/>
</dbReference>
<dbReference type="Proteomes" id="UP000319732">
    <property type="component" value="Unassembled WGS sequence"/>
</dbReference>
<keyword evidence="4" id="KW-0238">DNA-binding</keyword>
<dbReference type="PROSITE" id="PS00622">
    <property type="entry name" value="HTH_LUXR_1"/>
    <property type="match status" value="1"/>
</dbReference>
<keyword evidence="5" id="KW-0804">Transcription</keyword>
<comment type="caution">
    <text evidence="9">The sequence shown here is derived from an EMBL/GenBank/DDBJ whole genome shotgun (WGS) entry which is preliminary data.</text>
</comment>